<dbReference type="InterPro" id="IPR055198">
    <property type="entry name" value="NSD_PHD"/>
</dbReference>
<sequence length="348" mass="39206">MASTVTATATPSDTFKCDQCLSGLHTCFICKLDDSNLVKCSYRDCGKYYHQACANTHPLTIYEDKKLHCPLHLCASCAKGDSKNEKAGVGKLFKCIRCPSAYHTGDFCIAAGSRIVSGCNIICGDHYHRDKKTASQHSHINVNWCFNCSLGGTLVCCETCPAAFHMECLKPEEKPSPDNVWFCNDCKYGVRPRYGDIVWVKLGSYRWWPSEICHPEHVPLNIQQKSHEIGEFAVHFLGSNDYNWVHRGRVFAFQDGDKGSKESQKHKNINKMYKLAIEQASEGYTQLTLIRENTDQQIAKICDSRPKRYKYIKSNLPIPPAKLGKVDVEEIQICDCKPEDHVLTTPAV</sequence>
<evidence type="ECO:0000256" key="11">
    <source>
        <dbReference type="ARBA" id="ARBA00023242"/>
    </source>
</evidence>
<keyword evidence="16" id="KW-1185">Reference proteome</keyword>
<organism evidence="15 16">
    <name type="scientific">Bugula neritina</name>
    <name type="common">Brown bryozoan</name>
    <name type="synonym">Sertularia neritina</name>
    <dbReference type="NCBI Taxonomy" id="10212"/>
    <lineage>
        <taxon>Eukaryota</taxon>
        <taxon>Metazoa</taxon>
        <taxon>Spiralia</taxon>
        <taxon>Lophotrochozoa</taxon>
        <taxon>Bryozoa</taxon>
        <taxon>Gymnolaemata</taxon>
        <taxon>Cheilostomatida</taxon>
        <taxon>Flustrina</taxon>
        <taxon>Buguloidea</taxon>
        <taxon>Bugulidae</taxon>
        <taxon>Bugula</taxon>
    </lineage>
</organism>
<dbReference type="PANTHER" id="PTHR22884">
    <property type="entry name" value="SET DOMAIN PROTEINS"/>
    <property type="match status" value="1"/>
</dbReference>
<dbReference type="FunFam" id="2.30.30.140:FF:000099">
    <property type="entry name" value="Histone-lysine N-methyltransferase"/>
    <property type="match status" value="1"/>
</dbReference>
<evidence type="ECO:0000259" key="14">
    <source>
        <dbReference type="PROSITE" id="PS50812"/>
    </source>
</evidence>
<proteinExistence type="predicted"/>
<evidence type="ECO:0000256" key="8">
    <source>
        <dbReference type="ARBA" id="ARBA00022737"/>
    </source>
</evidence>
<dbReference type="GO" id="GO:0008270">
    <property type="term" value="F:zinc ion binding"/>
    <property type="evidence" value="ECO:0007669"/>
    <property type="project" value="UniProtKB-KW"/>
</dbReference>
<dbReference type="InterPro" id="IPR011011">
    <property type="entry name" value="Znf_FYVE_PHD"/>
</dbReference>
<accession>A0A7J7KPL5</accession>
<dbReference type="InterPro" id="IPR000313">
    <property type="entry name" value="PWWP_dom"/>
</dbReference>
<evidence type="ECO:0000256" key="4">
    <source>
        <dbReference type="ARBA" id="ARBA00022603"/>
    </source>
</evidence>
<dbReference type="PROSITE" id="PS01359">
    <property type="entry name" value="ZF_PHD_1"/>
    <property type="match status" value="2"/>
</dbReference>
<feature type="domain" description="PWWP" evidence="14">
    <location>
        <begin position="194"/>
        <end position="256"/>
    </location>
</feature>
<evidence type="ECO:0000256" key="2">
    <source>
        <dbReference type="ARBA" id="ARBA00004286"/>
    </source>
</evidence>
<dbReference type="SMART" id="SM00249">
    <property type="entry name" value="PHD"/>
    <property type="match status" value="2"/>
</dbReference>
<name>A0A7J7KPL5_BUGNE</name>
<evidence type="ECO:0000256" key="1">
    <source>
        <dbReference type="ARBA" id="ARBA00004123"/>
    </source>
</evidence>
<comment type="subcellular location">
    <subcellularLocation>
        <location evidence="2">Chromosome</location>
    </subcellularLocation>
    <subcellularLocation>
        <location evidence="1">Nucleus</location>
    </subcellularLocation>
</comment>
<evidence type="ECO:0000256" key="12">
    <source>
        <dbReference type="PROSITE-ProRule" id="PRU00146"/>
    </source>
</evidence>
<evidence type="ECO:0000256" key="3">
    <source>
        <dbReference type="ARBA" id="ARBA00022454"/>
    </source>
</evidence>
<dbReference type="SMART" id="SM00293">
    <property type="entry name" value="PWWP"/>
    <property type="match status" value="1"/>
</dbReference>
<feature type="domain" description="PHD-type" evidence="13">
    <location>
        <begin position="142"/>
        <end position="189"/>
    </location>
</feature>
<reference evidence="15" key="1">
    <citation type="submission" date="2020-06" db="EMBL/GenBank/DDBJ databases">
        <title>Draft genome of Bugula neritina, a colonial animal packing powerful symbionts and potential medicines.</title>
        <authorList>
            <person name="Rayko M."/>
        </authorList>
    </citation>
    <scope>NUCLEOTIDE SEQUENCE [LARGE SCALE GENOMIC DNA]</scope>
    <source>
        <strain evidence="15">Kwan_BN1</strain>
    </source>
</reference>
<keyword evidence="6" id="KW-0949">S-adenosyl-L-methionine</keyword>
<evidence type="ECO:0000256" key="5">
    <source>
        <dbReference type="ARBA" id="ARBA00022679"/>
    </source>
</evidence>
<dbReference type="InterPro" id="IPR019786">
    <property type="entry name" value="Zinc_finger_PHD-type_CS"/>
</dbReference>
<evidence type="ECO:0000313" key="16">
    <source>
        <dbReference type="Proteomes" id="UP000593567"/>
    </source>
</evidence>
<evidence type="ECO:0000256" key="10">
    <source>
        <dbReference type="ARBA" id="ARBA00022833"/>
    </source>
</evidence>
<evidence type="ECO:0000256" key="7">
    <source>
        <dbReference type="ARBA" id="ARBA00022723"/>
    </source>
</evidence>
<keyword evidence="5" id="KW-0808">Transferase</keyword>
<dbReference type="InterPro" id="IPR019787">
    <property type="entry name" value="Znf_PHD-finger"/>
</dbReference>
<keyword evidence="8" id="KW-0677">Repeat</keyword>
<dbReference type="Gene3D" id="3.30.40.10">
    <property type="entry name" value="Zinc/RING finger domain, C3HC4 (zinc finger)"/>
    <property type="match status" value="2"/>
</dbReference>
<dbReference type="GO" id="GO:0008168">
    <property type="term" value="F:methyltransferase activity"/>
    <property type="evidence" value="ECO:0007669"/>
    <property type="project" value="UniProtKB-KW"/>
</dbReference>
<dbReference type="Pfam" id="PF22908">
    <property type="entry name" value="PHD_NSD"/>
    <property type="match status" value="1"/>
</dbReference>
<keyword evidence="7" id="KW-0479">Metal-binding</keyword>
<keyword evidence="4" id="KW-0489">Methyltransferase</keyword>
<dbReference type="OrthoDB" id="422362at2759"/>
<dbReference type="PROSITE" id="PS50016">
    <property type="entry name" value="ZF_PHD_2"/>
    <property type="match status" value="1"/>
</dbReference>
<evidence type="ECO:0000313" key="15">
    <source>
        <dbReference type="EMBL" id="KAF6040124.1"/>
    </source>
</evidence>
<evidence type="ECO:0000256" key="6">
    <source>
        <dbReference type="ARBA" id="ARBA00022691"/>
    </source>
</evidence>
<protein>
    <submittedName>
        <fullName evidence="15">WHSC1L1</fullName>
    </submittedName>
</protein>
<keyword evidence="10" id="KW-0862">Zinc</keyword>
<keyword evidence="3" id="KW-0158">Chromosome</keyword>
<gene>
    <name evidence="15" type="ORF">EB796_001564</name>
</gene>
<dbReference type="InterPro" id="IPR050777">
    <property type="entry name" value="SET2_Histone-Lys_MeTrsfase"/>
</dbReference>
<dbReference type="GO" id="GO:0006338">
    <property type="term" value="P:chromatin remodeling"/>
    <property type="evidence" value="ECO:0007669"/>
    <property type="project" value="UniProtKB-ARBA"/>
</dbReference>
<evidence type="ECO:0000259" key="13">
    <source>
        <dbReference type="PROSITE" id="PS50016"/>
    </source>
</evidence>
<dbReference type="GO" id="GO:0005694">
    <property type="term" value="C:chromosome"/>
    <property type="evidence" value="ECO:0007669"/>
    <property type="project" value="UniProtKB-SubCell"/>
</dbReference>
<dbReference type="CDD" id="cd05838">
    <property type="entry name" value="PWWP_NSD_rpt2"/>
    <property type="match status" value="1"/>
</dbReference>
<dbReference type="Pfam" id="PF00628">
    <property type="entry name" value="PHD"/>
    <property type="match status" value="1"/>
</dbReference>
<dbReference type="InterPro" id="IPR001965">
    <property type="entry name" value="Znf_PHD"/>
</dbReference>
<dbReference type="SUPFAM" id="SSF63748">
    <property type="entry name" value="Tudor/PWWP/MBT"/>
    <property type="match status" value="1"/>
</dbReference>
<dbReference type="SUPFAM" id="SSF57903">
    <property type="entry name" value="FYVE/PHD zinc finger"/>
    <property type="match status" value="1"/>
</dbReference>
<dbReference type="Pfam" id="PF23004">
    <property type="entry name" value="PHDvar_NSD"/>
    <property type="match status" value="1"/>
</dbReference>
<dbReference type="InterPro" id="IPR013083">
    <property type="entry name" value="Znf_RING/FYVE/PHD"/>
</dbReference>
<dbReference type="AlphaFoldDB" id="A0A7J7KPL5"/>
<keyword evidence="9 12" id="KW-0863">Zinc-finger</keyword>
<comment type="caution">
    <text evidence="15">The sequence shown here is derived from an EMBL/GenBank/DDBJ whole genome shotgun (WGS) entry which is preliminary data.</text>
</comment>
<keyword evidence="11" id="KW-0539">Nucleus</keyword>
<dbReference type="Proteomes" id="UP000593567">
    <property type="component" value="Unassembled WGS sequence"/>
</dbReference>
<dbReference type="EMBL" id="VXIV02000180">
    <property type="protein sequence ID" value="KAF6040124.1"/>
    <property type="molecule type" value="Genomic_DNA"/>
</dbReference>
<dbReference type="GO" id="GO:0032259">
    <property type="term" value="P:methylation"/>
    <property type="evidence" value="ECO:0007669"/>
    <property type="project" value="UniProtKB-KW"/>
</dbReference>
<dbReference type="Pfam" id="PF00855">
    <property type="entry name" value="PWWP"/>
    <property type="match status" value="1"/>
</dbReference>
<evidence type="ECO:0000256" key="9">
    <source>
        <dbReference type="ARBA" id="ARBA00022771"/>
    </source>
</evidence>
<dbReference type="InterPro" id="IPR055197">
    <property type="entry name" value="PHDvar_NSD"/>
</dbReference>
<dbReference type="Gene3D" id="2.30.30.140">
    <property type="match status" value="1"/>
</dbReference>
<dbReference type="PROSITE" id="PS50812">
    <property type="entry name" value="PWWP"/>
    <property type="match status" value="1"/>
</dbReference>
<dbReference type="GO" id="GO:0005634">
    <property type="term" value="C:nucleus"/>
    <property type="evidence" value="ECO:0007669"/>
    <property type="project" value="UniProtKB-SubCell"/>
</dbReference>